<dbReference type="Pfam" id="PF09976">
    <property type="entry name" value="TPR_21"/>
    <property type="match status" value="1"/>
</dbReference>
<proteinExistence type="predicted"/>
<dbReference type="RefSeq" id="WP_119885890.1">
    <property type="nucleotide sequence ID" value="NZ_CP067169.1"/>
</dbReference>
<evidence type="ECO:0000256" key="1">
    <source>
        <dbReference type="SAM" id="Phobius"/>
    </source>
</evidence>
<name>A0A418ZY13_9RHOB</name>
<evidence type="ECO:0000313" key="4">
    <source>
        <dbReference type="Proteomes" id="UP000285530"/>
    </source>
</evidence>
<dbReference type="Proteomes" id="UP000285530">
    <property type="component" value="Unassembled WGS sequence"/>
</dbReference>
<comment type="caution">
    <text evidence="3">The sequence shown here is derived from an EMBL/GenBank/DDBJ whole genome shotgun (WGS) entry which is preliminary data.</text>
</comment>
<gene>
    <name evidence="3" type="ORF">D3P06_07040</name>
</gene>
<feature type="transmembrane region" description="Helical" evidence="1">
    <location>
        <begin position="28"/>
        <end position="45"/>
    </location>
</feature>
<sequence length="214" mass="23056">MANQNDSFIDEVTEELRRDRLYSIFRRYGWIVIAAIVILVGAISWREYGRAQERQAAEAWGDAMLAAEGDPQAMLAIDARGSAGREALAGLLAAGARIEAGEADAAAEDLARIAAAQPQTALGELAQLKLVMMQGDRMDAAERDAMLTRLSRAGAPFELLALEQKAVALIGAGRPDDAITLIRQIQAKDGLTEALRRRLSEMMIALGVDPEPAE</sequence>
<dbReference type="OrthoDB" id="7173339at2"/>
<dbReference type="InterPro" id="IPR018704">
    <property type="entry name" value="SecYEG/CpoB_TPR"/>
</dbReference>
<protein>
    <recommendedName>
        <fullName evidence="2">Ancillary SecYEG translocon subunit/Cell division coordinator CpoB TPR domain-containing protein</fullName>
    </recommendedName>
</protein>
<keyword evidence="1" id="KW-0472">Membrane</keyword>
<keyword evidence="1" id="KW-0812">Transmembrane</keyword>
<evidence type="ECO:0000259" key="2">
    <source>
        <dbReference type="Pfam" id="PF09976"/>
    </source>
</evidence>
<organism evidence="3 4">
    <name type="scientific">Paracoccus aestuarii</name>
    <dbReference type="NCBI Taxonomy" id="453842"/>
    <lineage>
        <taxon>Bacteria</taxon>
        <taxon>Pseudomonadati</taxon>
        <taxon>Pseudomonadota</taxon>
        <taxon>Alphaproteobacteria</taxon>
        <taxon>Rhodobacterales</taxon>
        <taxon>Paracoccaceae</taxon>
        <taxon>Paracoccus</taxon>
    </lineage>
</organism>
<feature type="domain" description="Ancillary SecYEG translocon subunit/Cell division coordinator CpoB TPR" evidence="2">
    <location>
        <begin position="30"/>
        <end position="180"/>
    </location>
</feature>
<reference evidence="3 4" key="1">
    <citation type="submission" date="2018-09" db="EMBL/GenBank/DDBJ databases">
        <title>Paracoccus onubensis nov. sp. a moderate halophilic bacterium isolated from Gruta de las Maravillas (Aracena, Spain).</title>
        <authorList>
            <person name="Jurado V."/>
            <person name="Gutierrez-Patricio S."/>
            <person name="Gonzalez-Pimentel J.L."/>
            <person name="Laiz L."/>
            <person name="Saiz-Jimenez C."/>
        </authorList>
    </citation>
    <scope>NUCLEOTIDE SEQUENCE [LARGE SCALE GENOMIC DNA]</scope>
    <source>
        <strain evidence="3 4">DSM 19484</strain>
    </source>
</reference>
<dbReference type="EMBL" id="QZEV01000024">
    <property type="protein sequence ID" value="RJL05409.1"/>
    <property type="molecule type" value="Genomic_DNA"/>
</dbReference>
<evidence type="ECO:0000313" key="3">
    <source>
        <dbReference type="EMBL" id="RJL05409.1"/>
    </source>
</evidence>
<dbReference type="AlphaFoldDB" id="A0A418ZY13"/>
<accession>A0A418ZY13</accession>
<keyword evidence="1" id="KW-1133">Transmembrane helix</keyword>
<keyword evidence="4" id="KW-1185">Reference proteome</keyword>